<evidence type="ECO:0000256" key="3">
    <source>
        <dbReference type="ARBA" id="ARBA00012007"/>
    </source>
</evidence>
<feature type="compositionally biased region" description="Basic and acidic residues" evidence="7">
    <location>
        <begin position="242"/>
        <end position="252"/>
    </location>
</feature>
<evidence type="ECO:0000256" key="1">
    <source>
        <dbReference type="ARBA" id="ARBA00003343"/>
    </source>
</evidence>
<dbReference type="InterPro" id="IPR042080">
    <property type="entry name" value="RNA_2'-PTrans_N"/>
</dbReference>
<dbReference type="PANTHER" id="PTHR12684">
    <property type="entry name" value="PUTATIVE PHOSPHOTRANSFERASE"/>
    <property type="match status" value="1"/>
</dbReference>
<name>A0ABR0P228_GOSAR</name>
<evidence type="ECO:0000256" key="4">
    <source>
        <dbReference type="ARBA" id="ARBA00022679"/>
    </source>
</evidence>
<dbReference type="EMBL" id="JARKNE010000008">
    <property type="protein sequence ID" value="KAK5812640.1"/>
    <property type="molecule type" value="Genomic_DNA"/>
</dbReference>
<comment type="function">
    <text evidence="1">Catalyzes the last step of tRNA splicing, the transfer of the splice junction 2'-phosphate from ligated tRNA to NAD to produce ADP-ribose 1''-2'' cyclic phosphate.</text>
</comment>
<gene>
    <name evidence="8" type="ORF">PVK06_028077</name>
</gene>
<comment type="catalytic activity">
    <reaction evidence="6">
        <text>2'-phospho-[ligated tRNA] + NAD(+) = mature tRNA + ADP-alpha-D-ribose 1'',2''-cyclic phosphate + nicotinamide</text>
        <dbReference type="Rhea" id="RHEA:23324"/>
        <dbReference type="Rhea" id="RHEA-COMP:11106"/>
        <dbReference type="Rhea" id="RHEA-COMP:11107"/>
        <dbReference type="ChEBI" id="CHEBI:17154"/>
        <dbReference type="ChEBI" id="CHEBI:57540"/>
        <dbReference type="ChEBI" id="CHEBI:76596"/>
        <dbReference type="ChEBI" id="CHEBI:82883"/>
        <dbReference type="ChEBI" id="CHEBI:85027"/>
        <dbReference type="EC" id="2.7.1.160"/>
    </reaction>
</comment>
<accession>A0ABR0P228</accession>
<dbReference type="InterPro" id="IPR042081">
    <property type="entry name" value="RNA_2'-PTrans_C"/>
</dbReference>
<evidence type="ECO:0000256" key="7">
    <source>
        <dbReference type="SAM" id="MobiDB-lite"/>
    </source>
</evidence>
<dbReference type="PANTHER" id="PTHR12684:SF2">
    <property type="entry name" value="TRNA 2'-PHOSPHOTRANSFERASE 1"/>
    <property type="match status" value="1"/>
</dbReference>
<dbReference type="InterPro" id="IPR002745">
    <property type="entry name" value="Ptrans_KptA/Tpt1"/>
</dbReference>
<dbReference type="Proteomes" id="UP001358586">
    <property type="component" value="Chromosome 8"/>
</dbReference>
<dbReference type="SUPFAM" id="SSF56399">
    <property type="entry name" value="ADP-ribosylation"/>
    <property type="match status" value="1"/>
</dbReference>
<evidence type="ECO:0000313" key="8">
    <source>
        <dbReference type="EMBL" id="KAK5812640.1"/>
    </source>
</evidence>
<dbReference type="Pfam" id="PF01885">
    <property type="entry name" value="PTS_2-RNA"/>
    <property type="match status" value="1"/>
</dbReference>
<protein>
    <recommendedName>
        <fullName evidence="3">2'-phosphotransferase</fullName>
        <ecNumber evidence="3">2.7.1.160</ecNumber>
    </recommendedName>
</protein>
<comment type="similarity">
    <text evidence="2">Belongs to the KptA/TPT1 family.</text>
</comment>
<evidence type="ECO:0000256" key="6">
    <source>
        <dbReference type="ARBA" id="ARBA00047949"/>
    </source>
</evidence>
<evidence type="ECO:0000313" key="9">
    <source>
        <dbReference type="Proteomes" id="UP001358586"/>
    </source>
</evidence>
<dbReference type="Gene3D" id="1.10.10.970">
    <property type="entry name" value="RNA 2'-phosphotransferase, Tpt1/KptA family, N-terminal domain"/>
    <property type="match status" value="1"/>
</dbReference>
<evidence type="ECO:0000256" key="5">
    <source>
        <dbReference type="ARBA" id="ARBA00023027"/>
    </source>
</evidence>
<dbReference type="EC" id="2.7.1.160" evidence="3"/>
<organism evidence="8 9">
    <name type="scientific">Gossypium arboreum</name>
    <name type="common">Tree cotton</name>
    <name type="synonym">Gossypium nanking</name>
    <dbReference type="NCBI Taxonomy" id="29729"/>
    <lineage>
        <taxon>Eukaryota</taxon>
        <taxon>Viridiplantae</taxon>
        <taxon>Streptophyta</taxon>
        <taxon>Embryophyta</taxon>
        <taxon>Tracheophyta</taxon>
        <taxon>Spermatophyta</taxon>
        <taxon>Magnoliopsida</taxon>
        <taxon>eudicotyledons</taxon>
        <taxon>Gunneridae</taxon>
        <taxon>Pentapetalae</taxon>
        <taxon>rosids</taxon>
        <taxon>malvids</taxon>
        <taxon>Malvales</taxon>
        <taxon>Malvaceae</taxon>
        <taxon>Malvoideae</taxon>
        <taxon>Gossypium</taxon>
    </lineage>
</organism>
<keyword evidence="4" id="KW-0808">Transferase</keyword>
<feature type="region of interest" description="Disordered" evidence="7">
    <location>
        <begin position="230"/>
        <end position="262"/>
    </location>
</feature>
<sequence length="471" mass="53271">MASFPFLFPTYFHPYSFIFWWLFLFATKSFTFLELHQNQAVTDSPKENTKKFDVQHSSGDDAPKKITKKFDHLVLGPAAGEGLPNRLQCRGVKALNKTYFSNPSHASSVGDGIAFVTVFTIYNNSPDALADGKPSNLVTVGNALYSKPERSMAILNVFIKFIQVRMPQSNIIILTDPESDLSLHQNSVTVLPIQGEYSRDKLMLQRIRFLALHLLENTVPYNTMSSSFSSFAHSNRSGGRGQDMKHDRERSRGRGGGGSKDKIDALGRLLTRILRHMATELNLNMRSDGYVKVEDLLKLNMKTFANIPLRSHTVDDIKEAVRKDNKQRFSLLEENGELLIRANQGHTVTTVESERLLKQIVSADEVQFCVHGTYKRNLESILESGLKRMKRLHVHFSSGLPTDGEVISGMRRDVNVLIYLDVRKALEEGMKLYISDNKVILTEGFDGVVPVKYFEKIESWPDRKPIPFSNV</sequence>
<evidence type="ECO:0000256" key="2">
    <source>
        <dbReference type="ARBA" id="ARBA00009836"/>
    </source>
</evidence>
<proteinExistence type="inferred from homology"/>
<dbReference type="Gene3D" id="3.20.170.30">
    <property type="match status" value="1"/>
</dbReference>
<comment type="caution">
    <text evidence="8">The sequence shown here is derived from an EMBL/GenBank/DDBJ whole genome shotgun (WGS) entry which is preliminary data.</text>
</comment>
<feature type="region of interest" description="Disordered" evidence="7">
    <location>
        <begin position="44"/>
        <end position="63"/>
    </location>
</feature>
<reference evidence="8 9" key="1">
    <citation type="submission" date="2023-03" db="EMBL/GenBank/DDBJ databases">
        <title>WGS of Gossypium arboreum.</title>
        <authorList>
            <person name="Yu D."/>
        </authorList>
    </citation>
    <scope>NUCLEOTIDE SEQUENCE [LARGE SCALE GENOMIC DNA]</scope>
    <source>
        <tissue evidence="8">Leaf</tissue>
    </source>
</reference>
<keyword evidence="9" id="KW-1185">Reference proteome</keyword>
<keyword evidence="5" id="KW-0520">NAD</keyword>